<dbReference type="GO" id="GO:0071949">
    <property type="term" value="F:FAD binding"/>
    <property type="evidence" value="ECO:0007669"/>
    <property type="project" value="InterPro"/>
</dbReference>
<dbReference type="PRINTS" id="PR00420">
    <property type="entry name" value="RNGMNOXGNASE"/>
</dbReference>
<sequence length="457" mass="49036">MSELPGAAAEQGRCEVLIVGGGPTGLFLAALLARRGVDVVVLERRAVPSRHSRAIGLHPPALRALRELGLQRAASEAGVRLDRGSALAGDRPLGEVRFGGRRTASPYVLSLPQTRTEELLTQRLGALAPQALHRGWTVTAVEEHPSGVEVTARRTDAVPATAPEHTDPAGADGSDHPVRSVPSLDSPDDAGRQRAERRALGEEEGAPGRWRAELVVVADGSRSGTRTRLGIPMRGRGYRDSYLMGDFADAGRGPRRARIHLERGGVVESFPMPEGRRRWVVHTGCTGTASRRGAVPRPASAPRLTSLVKERLGAGPDPETATMLSAFTVAQRRAARLCTARCMLVGDAAHEVSPIGGQGMTLGWLDALEVAPLIVRVLRSRPIMDFATAPEWARVERRILRRARWAGWIAGVNTVLGRPAPGVLCGVRAAALVVVLRSPARTLLAWLYSMGWTDLQR</sequence>
<evidence type="ECO:0000313" key="4">
    <source>
        <dbReference type="EMBL" id="ACU84323.1"/>
    </source>
</evidence>
<dbReference type="PANTHER" id="PTHR43476:SF3">
    <property type="entry name" value="FAD-BINDING MONOOXYGENASE"/>
    <property type="match status" value="1"/>
</dbReference>
<evidence type="ECO:0000313" key="5">
    <source>
        <dbReference type="Proteomes" id="UP000001919"/>
    </source>
</evidence>
<dbReference type="Pfam" id="PF01494">
    <property type="entry name" value="FAD_binding_3"/>
    <property type="match status" value="2"/>
</dbReference>
<dbReference type="GO" id="GO:0019622">
    <property type="term" value="P:3-(3-hydroxy)phenylpropionate catabolic process"/>
    <property type="evidence" value="ECO:0007669"/>
    <property type="project" value="TreeGrafter"/>
</dbReference>
<dbReference type="Proteomes" id="UP000001919">
    <property type="component" value="Chromosome"/>
</dbReference>
<keyword evidence="5" id="KW-1185">Reference proteome</keyword>
<dbReference type="PATRIC" id="fig|446465.5.peg.448"/>
<feature type="compositionally biased region" description="Basic and acidic residues" evidence="2">
    <location>
        <begin position="189"/>
        <end position="201"/>
    </location>
</feature>
<dbReference type="SUPFAM" id="SSF51905">
    <property type="entry name" value="FAD/NAD(P)-binding domain"/>
    <property type="match status" value="1"/>
</dbReference>
<dbReference type="Gene3D" id="3.30.70.2450">
    <property type="match status" value="1"/>
</dbReference>
<keyword evidence="1" id="KW-0560">Oxidoreductase</keyword>
<organism evidence="4 5">
    <name type="scientific">Brachybacterium faecium (strain ATCC 43885 / DSM 4810 / JCM 11609 / LMG 19847 / NBRC 14762 / NCIMB 9860 / 6-10)</name>
    <dbReference type="NCBI Taxonomy" id="446465"/>
    <lineage>
        <taxon>Bacteria</taxon>
        <taxon>Bacillati</taxon>
        <taxon>Actinomycetota</taxon>
        <taxon>Actinomycetes</taxon>
        <taxon>Micrococcales</taxon>
        <taxon>Dermabacteraceae</taxon>
        <taxon>Brachybacterium</taxon>
    </lineage>
</organism>
<dbReference type="AlphaFoldDB" id="C7MHB4"/>
<reference evidence="4 5" key="1">
    <citation type="journal article" date="2009" name="Stand. Genomic Sci.">
        <title>Complete genome sequence of Brachybacterium faecium type strain (Schefferle 6-10).</title>
        <authorList>
            <person name="Lapidus A."/>
            <person name="Pukall R."/>
            <person name="Labuttii K."/>
            <person name="Copeland A."/>
            <person name="Del Rio T.G."/>
            <person name="Nolan M."/>
            <person name="Chen F."/>
            <person name="Lucas S."/>
            <person name="Tice H."/>
            <person name="Cheng J.F."/>
            <person name="Bruce D."/>
            <person name="Goodwin L."/>
            <person name="Pitluck S."/>
            <person name="Rohde M."/>
            <person name="Goker M."/>
            <person name="Pati A."/>
            <person name="Ivanova N."/>
            <person name="Mavrommatis K."/>
            <person name="Chen A."/>
            <person name="Palaniappan K."/>
            <person name="D'haeseleer P."/>
            <person name="Chain P."/>
            <person name="Bristow J."/>
            <person name="Eisen J.A."/>
            <person name="Markowitz V."/>
            <person name="Hugenholtz P."/>
            <person name="Kyrpides N.C."/>
            <person name="Klenk H.P."/>
        </authorList>
    </citation>
    <scope>NUCLEOTIDE SEQUENCE [LARGE SCALE GENOMIC DNA]</scope>
    <source>
        <strain evidence="5">ATCC 43885 / DSM 4810 / JCM 11609 / LMG 19847 / NBRC 14762 / NCIMB 9860 / 6-10</strain>
    </source>
</reference>
<proteinExistence type="predicted"/>
<dbReference type="InterPro" id="IPR002938">
    <property type="entry name" value="FAD-bd"/>
</dbReference>
<dbReference type="EMBL" id="CP001643">
    <property type="protein sequence ID" value="ACU84323.1"/>
    <property type="molecule type" value="Genomic_DNA"/>
</dbReference>
<evidence type="ECO:0000256" key="2">
    <source>
        <dbReference type="SAM" id="MobiDB-lite"/>
    </source>
</evidence>
<name>C7MHB4_BRAFD</name>
<dbReference type="PANTHER" id="PTHR43476">
    <property type="entry name" value="3-(3-HYDROXY-PHENYL)PROPIONATE/3-HYDROXYCINNAMIC ACID HYDROXYLASE"/>
    <property type="match status" value="1"/>
</dbReference>
<feature type="domain" description="FAD-binding" evidence="3">
    <location>
        <begin position="13"/>
        <end position="157"/>
    </location>
</feature>
<feature type="region of interest" description="Disordered" evidence="2">
    <location>
        <begin position="159"/>
        <end position="206"/>
    </location>
</feature>
<dbReference type="eggNOG" id="COG0654">
    <property type="taxonomic scope" value="Bacteria"/>
</dbReference>
<dbReference type="InterPro" id="IPR050631">
    <property type="entry name" value="PheA/TfdB_FAD_monoxygenase"/>
</dbReference>
<dbReference type="HOGENOM" id="CLU_009665_20_0_11"/>
<dbReference type="OrthoDB" id="4246007at2"/>
<gene>
    <name evidence="4" type="ordered locus">Bfae_04530</name>
</gene>
<dbReference type="STRING" id="446465.Bfae_04530"/>
<protein>
    <submittedName>
        <fullName evidence="4">2-polyprenyl-6-methoxyphenol hydroxylase-like oxidoreductase</fullName>
    </submittedName>
</protein>
<dbReference type="InterPro" id="IPR036188">
    <property type="entry name" value="FAD/NAD-bd_sf"/>
</dbReference>
<dbReference type="Gene3D" id="3.50.50.60">
    <property type="entry name" value="FAD/NAD(P)-binding domain"/>
    <property type="match status" value="2"/>
</dbReference>
<dbReference type="KEGG" id="bfa:Bfae_04530"/>
<feature type="domain" description="FAD-binding" evidence="3">
    <location>
        <begin position="198"/>
        <end position="379"/>
    </location>
</feature>
<accession>C7MHB4</accession>
<evidence type="ECO:0000259" key="3">
    <source>
        <dbReference type="Pfam" id="PF01494"/>
    </source>
</evidence>
<evidence type="ECO:0000256" key="1">
    <source>
        <dbReference type="ARBA" id="ARBA00023002"/>
    </source>
</evidence>
<dbReference type="GO" id="GO:0008688">
    <property type="term" value="F:3-(3-hydroxyphenyl)propionate hydroxylase activity"/>
    <property type="evidence" value="ECO:0007669"/>
    <property type="project" value="TreeGrafter"/>
</dbReference>